<protein>
    <submittedName>
        <fullName evidence="1">Uncharacterized protein</fullName>
    </submittedName>
</protein>
<comment type="caution">
    <text evidence="1">The sequence shown here is derived from an EMBL/GenBank/DDBJ whole genome shotgun (WGS) entry which is preliminary data.</text>
</comment>
<evidence type="ECO:0000313" key="2">
    <source>
        <dbReference type="Proteomes" id="UP001597294"/>
    </source>
</evidence>
<evidence type="ECO:0000313" key="1">
    <source>
        <dbReference type="EMBL" id="MFD2207577.1"/>
    </source>
</evidence>
<accession>A0ABW5BNS4</accession>
<dbReference type="Proteomes" id="UP001597294">
    <property type="component" value="Unassembled WGS sequence"/>
</dbReference>
<keyword evidence="2" id="KW-1185">Reference proteome</keyword>
<dbReference type="RefSeq" id="WP_380254334.1">
    <property type="nucleotide sequence ID" value="NZ_JBHUII010000011.1"/>
</dbReference>
<gene>
    <name evidence="1" type="ORF">ACFSKO_18315</name>
</gene>
<proteinExistence type="predicted"/>
<name>A0ABW5BNS4_9PROT</name>
<sequence length="90" mass="10342">MHQGAIQQATNLEAALMREPHERLTLVNSSNSKWDILQKQASRIYHYRITQHNLSSKDKEDLMLARNEILCLAKSLKAVTAIEEVLNEEL</sequence>
<dbReference type="EMBL" id="JBHUII010000011">
    <property type="protein sequence ID" value="MFD2207577.1"/>
    <property type="molecule type" value="Genomic_DNA"/>
</dbReference>
<reference evidence="2" key="1">
    <citation type="journal article" date="2019" name="Int. J. Syst. Evol. Microbiol.">
        <title>The Global Catalogue of Microorganisms (GCM) 10K type strain sequencing project: providing services to taxonomists for standard genome sequencing and annotation.</title>
        <authorList>
            <consortium name="The Broad Institute Genomics Platform"/>
            <consortium name="The Broad Institute Genome Sequencing Center for Infectious Disease"/>
            <person name="Wu L."/>
            <person name="Ma J."/>
        </authorList>
    </citation>
    <scope>NUCLEOTIDE SEQUENCE [LARGE SCALE GENOMIC DNA]</scope>
    <source>
        <strain evidence="2">CGMCC 4.7192</strain>
    </source>
</reference>
<organism evidence="1 2">
    <name type="scientific">Kiloniella antarctica</name>
    <dbReference type="NCBI Taxonomy" id="1550907"/>
    <lineage>
        <taxon>Bacteria</taxon>
        <taxon>Pseudomonadati</taxon>
        <taxon>Pseudomonadota</taxon>
        <taxon>Alphaproteobacteria</taxon>
        <taxon>Rhodospirillales</taxon>
        <taxon>Kiloniellaceae</taxon>
        <taxon>Kiloniella</taxon>
    </lineage>
</organism>